<reference evidence="2" key="1">
    <citation type="journal article" date="2019" name="Int. J. Syst. Evol. Microbiol.">
        <title>The Global Catalogue of Microorganisms (GCM) 10K type strain sequencing project: providing services to taxonomists for standard genome sequencing and annotation.</title>
        <authorList>
            <consortium name="The Broad Institute Genomics Platform"/>
            <consortium name="The Broad Institute Genome Sequencing Center for Infectious Disease"/>
            <person name="Wu L."/>
            <person name="Ma J."/>
        </authorList>
    </citation>
    <scope>NUCLEOTIDE SEQUENCE [LARGE SCALE GENOMIC DNA]</scope>
    <source>
        <strain evidence="2">NBRC 102520</strain>
    </source>
</reference>
<accession>A0ABQ6BF93</accession>
<evidence type="ECO:0000313" key="1">
    <source>
        <dbReference type="EMBL" id="GLR91281.1"/>
    </source>
</evidence>
<sequence>MLELGRTIYRPTNLASEIIEQRAKAQKVVAKALEVLKLEVPDTFLGRKHYEIIPLPDRDE</sequence>
<dbReference type="Proteomes" id="UP001156905">
    <property type="component" value="Unassembled WGS sequence"/>
</dbReference>
<dbReference type="RefSeq" id="WP_284274546.1">
    <property type="nucleotide sequence ID" value="NZ_BSOW01000045.1"/>
</dbReference>
<protein>
    <submittedName>
        <fullName evidence="1">Uncharacterized protein</fullName>
    </submittedName>
</protein>
<organism evidence="1 2">
    <name type="scientific">Bradyrhizobium iriomotense</name>
    <dbReference type="NCBI Taxonomy" id="441950"/>
    <lineage>
        <taxon>Bacteria</taxon>
        <taxon>Pseudomonadati</taxon>
        <taxon>Pseudomonadota</taxon>
        <taxon>Alphaproteobacteria</taxon>
        <taxon>Hyphomicrobiales</taxon>
        <taxon>Nitrobacteraceae</taxon>
        <taxon>Bradyrhizobium</taxon>
    </lineage>
</organism>
<comment type="caution">
    <text evidence="1">The sequence shown here is derived from an EMBL/GenBank/DDBJ whole genome shotgun (WGS) entry which is preliminary data.</text>
</comment>
<gene>
    <name evidence="1" type="ORF">GCM10007857_79980</name>
</gene>
<dbReference type="EMBL" id="BSOW01000045">
    <property type="protein sequence ID" value="GLR91281.1"/>
    <property type="molecule type" value="Genomic_DNA"/>
</dbReference>
<keyword evidence="2" id="KW-1185">Reference proteome</keyword>
<name>A0ABQ6BF93_9BRAD</name>
<evidence type="ECO:0000313" key="2">
    <source>
        <dbReference type="Proteomes" id="UP001156905"/>
    </source>
</evidence>
<proteinExistence type="predicted"/>